<accession>A0A0G4G7E0</accession>
<feature type="region of interest" description="Disordered" evidence="1">
    <location>
        <begin position="73"/>
        <end position="211"/>
    </location>
</feature>
<protein>
    <submittedName>
        <fullName evidence="2">Uncharacterized protein</fullName>
    </submittedName>
</protein>
<feature type="region of interest" description="Disordered" evidence="1">
    <location>
        <begin position="301"/>
        <end position="332"/>
    </location>
</feature>
<feature type="compositionally biased region" description="Basic and acidic residues" evidence="1">
    <location>
        <begin position="649"/>
        <end position="678"/>
    </location>
</feature>
<evidence type="ECO:0000313" key="2">
    <source>
        <dbReference type="EMBL" id="CEM24480.1"/>
    </source>
</evidence>
<feature type="compositionally biased region" description="Basic residues" evidence="1">
    <location>
        <begin position="461"/>
        <end position="474"/>
    </location>
</feature>
<feature type="compositionally biased region" description="Polar residues" evidence="1">
    <location>
        <begin position="604"/>
        <end position="616"/>
    </location>
</feature>
<feature type="compositionally biased region" description="Low complexity" evidence="1">
    <location>
        <begin position="625"/>
        <end position="647"/>
    </location>
</feature>
<dbReference type="AlphaFoldDB" id="A0A0G4G7E0"/>
<name>A0A0G4G7E0_VITBC</name>
<feature type="region of interest" description="Disordered" evidence="1">
    <location>
        <begin position="451"/>
        <end position="687"/>
    </location>
</feature>
<dbReference type="Proteomes" id="UP000041254">
    <property type="component" value="Unassembled WGS sequence"/>
</dbReference>
<dbReference type="VEuPathDB" id="CryptoDB:Vbra_3220"/>
<feature type="compositionally biased region" description="Polar residues" evidence="1">
    <location>
        <begin position="515"/>
        <end position="529"/>
    </location>
</feature>
<feature type="compositionally biased region" description="Polar residues" evidence="1">
    <location>
        <begin position="570"/>
        <end position="589"/>
    </location>
</feature>
<feature type="compositionally biased region" description="Basic and acidic residues" evidence="1">
    <location>
        <begin position="475"/>
        <end position="496"/>
    </location>
</feature>
<dbReference type="InParanoid" id="A0A0G4G7E0"/>
<evidence type="ECO:0000256" key="1">
    <source>
        <dbReference type="SAM" id="MobiDB-lite"/>
    </source>
</evidence>
<feature type="compositionally biased region" description="Low complexity" evidence="1">
    <location>
        <begin position="154"/>
        <end position="164"/>
    </location>
</feature>
<reference evidence="2 3" key="1">
    <citation type="submission" date="2014-11" db="EMBL/GenBank/DDBJ databases">
        <authorList>
            <person name="Zhu J."/>
            <person name="Qi W."/>
            <person name="Song R."/>
        </authorList>
    </citation>
    <scope>NUCLEOTIDE SEQUENCE [LARGE SCALE GENOMIC DNA]</scope>
</reference>
<dbReference type="EMBL" id="CDMY01000581">
    <property type="protein sequence ID" value="CEM24480.1"/>
    <property type="molecule type" value="Genomic_DNA"/>
</dbReference>
<feature type="compositionally biased region" description="Basic and acidic residues" evidence="1">
    <location>
        <begin position="196"/>
        <end position="211"/>
    </location>
</feature>
<proteinExistence type="predicted"/>
<keyword evidence="3" id="KW-1185">Reference proteome</keyword>
<organism evidence="2 3">
    <name type="scientific">Vitrella brassicaformis (strain CCMP3155)</name>
    <dbReference type="NCBI Taxonomy" id="1169540"/>
    <lineage>
        <taxon>Eukaryota</taxon>
        <taxon>Sar</taxon>
        <taxon>Alveolata</taxon>
        <taxon>Colpodellida</taxon>
        <taxon>Vitrellaceae</taxon>
        <taxon>Vitrella</taxon>
    </lineage>
</organism>
<gene>
    <name evidence="2" type="ORF">Vbra_3220</name>
</gene>
<evidence type="ECO:0000313" key="3">
    <source>
        <dbReference type="Proteomes" id="UP000041254"/>
    </source>
</evidence>
<sequence>MARQKHYETYISKKLTAEASDPASTARRRIFKKRGVAMEGVPEMPTGRPISRLTRWKQVGRGHRRQQDALDDFASAAGSQTSSVIAPRRPETRTIEEILSAQQQEEGDTEEEEKNHEAEPTIPGTPRSASTGAELVSRRRRGVPSSAASTASEGRPAAAAPGDAPGEDTTHAPADTIKIQLAEPSGAPRPMTPPRAGEEHIAPQRRQSKERTSLEVMRVWMPPADVKVTDGSQGFVQAVSDHWLRYPEAEIPPQAASRVPRLSLPPYAHEQESEALGGLPLSARLQWQTARALQKLHDTCVPRTRERGEMSGVSTGPSTHRRPPSQPRTEREIRETARRVGQQRNLTHQITYGVVVDQLAPGAPKDSIFTPRMISSEQKRLLIEKATRQEFHSKICIDSDPAPTMQDKSVKSLLDRIKKHYKGVHAKDPIRAWRDKPLKLAEWAVFSRAIPVLPQPPSSPRAKKKKRKRRKRRDQLKVEAFDSDSRRKAAARRREQQPAPRACSFLPPIIASPTVMGSSDSSPMNTTHVSLEAPEPTSPARLRGSPGRHGDQRAFSLPNPHASPYAGLMTSASSPKARSGHRPSQASSRGSRDSPPELRRTFARSKTTMPESTQPRSLDRHERPSTSVSGSSRRSSPRRSPLIDPSPTELDHACETDHSREDHRRSFSRRGKLDDFIRRCSQQHEPS</sequence>
<feature type="compositionally biased region" description="Basic and acidic residues" evidence="1">
    <location>
        <begin position="590"/>
        <end position="600"/>
    </location>
</feature>